<evidence type="ECO:0000256" key="2">
    <source>
        <dbReference type="PIRSR" id="PIRSR000148-1"/>
    </source>
</evidence>
<dbReference type="Proteomes" id="UP000078419">
    <property type="component" value="Unassembled WGS sequence"/>
</dbReference>
<dbReference type="InterPro" id="IPR000534">
    <property type="entry name" value="Semialdehyde_DH_NAD-bd"/>
</dbReference>
<evidence type="ECO:0000313" key="7">
    <source>
        <dbReference type="Proteomes" id="UP000078419"/>
    </source>
</evidence>
<dbReference type="NCBIfam" id="NF011456">
    <property type="entry name" value="PRK14874.1"/>
    <property type="match status" value="1"/>
</dbReference>
<feature type="domain" description="Semialdehyde dehydrogenase NAD-binding" evidence="3">
    <location>
        <begin position="4"/>
        <end position="120"/>
    </location>
</feature>
<dbReference type="GO" id="GO:0046983">
    <property type="term" value="F:protein dimerization activity"/>
    <property type="evidence" value="ECO:0007669"/>
    <property type="project" value="InterPro"/>
</dbReference>
<dbReference type="EMBL" id="CCXQ01000062">
    <property type="protein sequence ID" value="CEG20695.1"/>
    <property type="molecule type" value="Genomic_DNA"/>
</dbReference>
<dbReference type="InterPro" id="IPR012280">
    <property type="entry name" value="Semialdhyde_DH_dimer_dom"/>
</dbReference>
<evidence type="ECO:0000256" key="1">
    <source>
        <dbReference type="ARBA" id="ARBA00010584"/>
    </source>
</evidence>
<comment type="similarity">
    <text evidence="1">Belongs to the aspartate-semialdehyde dehydrogenase family.</text>
</comment>
<gene>
    <name evidence="4" type="primary">asd</name>
    <name evidence="5" type="ORF">ANAPC1_00610</name>
    <name evidence="4" type="ORF">ANAPHAGO_00182</name>
</gene>
<dbReference type="EMBL" id="FLLR01000019">
    <property type="protein sequence ID" value="SBO14263.1"/>
    <property type="molecule type" value="Genomic_DNA"/>
</dbReference>
<feature type="active site" description="Proton acceptor" evidence="2">
    <location>
        <position position="243"/>
    </location>
</feature>
<dbReference type="SMART" id="SM00859">
    <property type="entry name" value="Semialdhyde_dh"/>
    <property type="match status" value="1"/>
</dbReference>
<protein>
    <submittedName>
        <fullName evidence="4">Aspartate-semialdehyde dehydrogenase</fullName>
        <ecNumber evidence="5">1.2.1.11</ecNumber>
    </submittedName>
</protein>
<reference evidence="7" key="2">
    <citation type="submission" date="2016-03" db="EMBL/GenBank/DDBJ databases">
        <authorList>
            <person name="Loux Valentin"/>
        </authorList>
    </citation>
    <scope>NUCLEOTIDE SEQUENCE [LARGE SCALE GENOMIC DNA]</scope>
    <source>
        <strain evidence="7">C1</strain>
    </source>
</reference>
<reference evidence="4 6" key="1">
    <citation type="submission" date="2014-09" db="EMBL/GenBank/DDBJ databases">
        <authorList>
            <person name="Loux Valentin"/>
            <person name="Dugat Thibaut"/>
        </authorList>
    </citation>
    <scope>NUCLEOTIDE SEQUENCE [LARGE SCALE GENOMIC DNA]</scope>
    <source>
        <strain evidence="4 6">BOV-10_179</strain>
    </source>
</reference>
<dbReference type="GO" id="GO:0051287">
    <property type="term" value="F:NAD binding"/>
    <property type="evidence" value="ECO:0007669"/>
    <property type="project" value="InterPro"/>
</dbReference>
<dbReference type="PIRSF" id="PIRSF000148">
    <property type="entry name" value="ASA_dh"/>
    <property type="match status" value="1"/>
</dbReference>
<dbReference type="Proteomes" id="UP000055047">
    <property type="component" value="Unassembled WGS sequence"/>
</dbReference>
<dbReference type="AlphaFoldDB" id="A0A098EFY7"/>
<dbReference type="InterPro" id="IPR036291">
    <property type="entry name" value="NAD(P)-bd_dom_sf"/>
</dbReference>
<dbReference type="Gene3D" id="3.40.50.720">
    <property type="entry name" value="NAD(P)-binding Rossmann-like Domain"/>
    <property type="match status" value="1"/>
</dbReference>
<dbReference type="SUPFAM" id="SSF51735">
    <property type="entry name" value="NAD(P)-binding Rossmann-fold domains"/>
    <property type="match status" value="1"/>
</dbReference>
<organism evidence="4 6">
    <name type="scientific">Anaplasma phagocytophilum</name>
    <name type="common">Ehrlichia phagocytophila</name>
    <dbReference type="NCBI Taxonomy" id="948"/>
    <lineage>
        <taxon>Bacteria</taxon>
        <taxon>Pseudomonadati</taxon>
        <taxon>Pseudomonadota</taxon>
        <taxon>Alphaproteobacteria</taxon>
        <taxon>Rickettsiales</taxon>
        <taxon>Anaplasmataceae</taxon>
        <taxon>Anaplasma</taxon>
        <taxon>phagocytophilum group</taxon>
    </lineage>
</organism>
<keyword evidence="5" id="KW-0560">Oxidoreductase</keyword>
<dbReference type="Gene3D" id="3.30.360.10">
    <property type="entry name" value="Dihydrodipicolinate Reductase, domain 2"/>
    <property type="match status" value="1"/>
</dbReference>
<evidence type="ECO:0000313" key="5">
    <source>
        <dbReference type="EMBL" id="SBO14263.1"/>
    </source>
</evidence>
<proteinExistence type="inferred from homology"/>
<feature type="active site" description="Acyl-thioester intermediate" evidence="2">
    <location>
        <position position="130"/>
    </location>
</feature>
<evidence type="ECO:0000313" key="6">
    <source>
        <dbReference type="Proteomes" id="UP000055047"/>
    </source>
</evidence>
<dbReference type="SUPFAM" id="SSF55347">
    <property type="entry name" value="Glyceraldehyde-3-phosphate dehydrogenase-like, C-terminal domain"/>
    <property type="match status" value="1"/>
</dbReference>
<name>A0A098EFY7_ANAPH</name>
<dbReference type="CDD" id="cd17894">
    <property type="entry name" value="ASADH_USG1_N"/>
    <property type="match status" value="1"/>
</dbReference>
<dbReference type="PANTHER" id="PTHR46278:SF2">
    <property type="entry name" value="ASPARTATE-SEMIALDEHYDE DEHYDROGENASE"/>
    <property type="match status" value="1"/>
</dbReference>
<dbReference type="Pfam" id="PF01118">
    <property type="entry name" value="Semialdhyde_dh"/>
    <property type="match status" value="1"/>
</dbReference>
<dbReference type="RefSeq" id="WP_060757734.1">
    <property type="nucleotide sequence ID" value="NZ_CCXQ01000062.1"/>
</dbReference>
<accession>A0A098EFY7</accession>
<dbReference type="PANTHER" id="PTHR46278">
    <property type="entry name" value="DEHYDROGENASE, PUTATIVE-RELATED"/>
    <property type="match status" value="1"/>
</dbReference>
<evidence type="ECO:0000313" key="4">
    <source>
        <dbReference type="EMBL" id="CEG20695.1"/>
    </source>
</evidence>
<evidence type="ECO:0000259" key="3">
    <source>
        <dbReference type="SMART" id="SM00859"/>
    </source>
</evidence>
<dbReference type="Pfam" id="PF02774">
    <property type="entry name" value="Semialdhyde_dhC"/>
    <property type="match status" value="1"/>
</dbReference>
<reference evidence="5" key="3">
    <citation type="submission" date="2016-03" db="EMBL/GenBank/DDBJ databases">
        <authorList>
            <person name="Loux V."/>
        </authorList>
    </citation>
    <scope>NUCLEOTIDE SEQUENCE</scope>
    <source>
        <strain evidence="5">C1</strain>
    </source>
</reference>
<dbReference type="GO" id="GO:0008652">
    <property type="term" value="P:amino acid biosynthetic process"/>
    <property type="evidence" value="ECO:0007669"/>
    <property type="project" value="InterPro"/>
</dbReference>
<sequence length="337" mass="36822">MDHIIAVVGATTMLGRVVLNALSEADFSYSNVVALSYSDSVGKSVSYGEKFNLTCESLDEYDFSQASIAIFTATDAISERYVREAAGRGCVVIDSSSFSRMEAGVPLIVPGVNSECIGMYKDGNIIATPCSMASQLIEVLFPLHKLVKIERVVVSTYHSVSHACRSAMNELYDQTKSIFMNGKVKPREFPRQVSFNCIPCVGEFADGDFTQEEVNISNETVKVLGGGIGVTATCVFVPVFVAHSAVINVEFSGYISKDEILEAWGQGSDILVIEKDSEMSYTTPIECVNDSEVYVSRFRVDDTVPYGFSMWLVADNMSRTGHGLVQIAMVLIEEYLP</sequence>
<dbReference type="GO" id="GO:0004073">
    <property type="term" value="F:aspartate-semialdehyde dehydrogenase activity"/>
    <property type="evidence" value="ECO:0007669"/>
    <property type="project" value="UniProtKB-EC"/>
</dbReference>
<dbReference type="EC" id="1.2.1.11" evidence="5"/>